<feature type="region of interest" description="Disordered" evidence="1">
    <location>
        <begin position="134"/>
        <end position="251"/>
    </location>
</feature>
<feature type="compositionally biased region" description="Basic and acidic residues" evidence="1">
    <location>
        <begin position="373"/>
        <end position="383"/>
    </location>
</feature>
<gene>
    <name evidence="2" type="ORF">C2845_PM02G34680</name>
</gene>
<organism evidence="2 3">
    <name type="scientific">Panicum miliaceum</name>
    <name type="common">Proso millet</name>
    <name type="synonym">Broomcorn millet</name>
    <dbReference type="NCBI Taxonomy" id="4540"/>
    <lineage>
        <taxon>Eukaryota</taxon>
        <taxon>Viridiplantae</taxon>
        <taxon>Streptophyta</taxon>
        <taxon>Embryophyta</taxon>
        <taxon>Tracheophyta</taxon>
        <taxon>Spermatophyta</taxon>
        <taxon>Magnoliopsida</taxon>
        <taxon>Liliopsida</taxon>
        <taxon>Poales</taxon>
        <taxon>Poaceae</taxon>
        <taxon>PACMAD clade</taxon>
        <taxon>Panicoideae</taxon>
        <taxon>Panicodae</taxon>
        <taxon>Paniceae</taxon>
        <taxon>Panicinae</taxon>
        <taxon>Panicum</taxon>
        <taxon>Panicum sect. Panicum</taxon>
    </lineage>
</organism>
<proteinExistence type="predicted"/>
<protein>
    <submittedName>
        <fullName evidence="2">Uncharacterized protein</fullName>
    </submittedName>
</protein>
<feature type="compositionally biased region" description="Basic residues" evidence="1">
    <location>
        <begin position="412"/>
        <end position="425"/>
    </location>
</feature>
<reference evidence="3" key="1">
    <citation type="journal article" date="2019" name="Nat. Commun.">
        <title>The genome of broomcorn millet.</title>
        <authorList>
            <person name="Zou C."/>
            <person name="Miki D."/>
            <person name="Li D."/>
            <person name="Tang Q."/>
            <person name="Xiao L."/>
            <person name="Rajput S."/>
            <person name="Deng P."/>
            <person name="Jia W."/>
            <person name="Huang R."/>
            <person name="Zhang M."/>
            <person name="Sun Y."/>
            <person name="Hu J."/>
            <person name="Fu X."/>
            <person name="Schnable P.S."/>
            <person name="Li F."/>
            <person name="Zhang H."/>
            <person name="Feng B."/>
            <person name="Zhu X."/>
            <person name="Liu R."/>
            <person name="Schnable J.C."/>
            <person name="Zhu J.-K."/>
            <person name="Zhang H."/>
        </authorList>
    </citation>
    <scope>NUCLEOTIDE SEQUENCE [LARGE SCALE GENOMIC DNA]</scope>
</reference>
<dbReference type="Proteomes" id="UP000275267">
    <property type="component" value="Unassembled WGS sequence"/>
</dbReference>
<feature type="compositionally biased region" description="Basic and acidic residues" evidence="1">
    <location>
        <begin position="185"/>
        <end position="197"/>
    </location>
</feature>
<feature type="region of interest" description="Disordered" evidence="1">
    <location>
        <begin position="412"/>
        <end position="440"/>
    </location>
</feature>
<feature type="compositionally biased region" description="Basic residues" evidence="1">
    <location>
        <begin position="162"/>
        <end position="172"/>
    </location>
</feature>
<keyword evidence="3" id="KW-1185">Reference proteome</keyword>
<comment type="caution">
    <text evidence="2">The sequence shown here is derived from an EMBL/GenBank/DDBJ whole genome shotgun (WGS) entry which is preliminary data.</text>
</comment>
<evidence type="ECO:0000313" key="3">
    <source>
        <dbReference type="Proteomes" id="UP000275267"/>
    </source>
</evidence>
<feature type="region of interest" description="Disordered" evidence="1">
    <location>
        <begin position="271"/>
        <end position="384"/>
    </location>
</feature>
<accession>A0A3L6SDA1</accession>
<evidence type="ECO:0000313" key="2">
    <source>
        <dbReference type="EMBL" id="RLN18905.1"/>
    </source>
</evidence>
<feature type="compositionally biased region" description="Basic and acidic residues" evidence="1">
    <location>
        <begin position="303"/>
        <end position="355"/>
    </location>
</feature>
<dbReference type="AlphaFoldDB" id="A0A3L6SDA1"/>
<feature type="compositionally biased region" description="Basic residues" evidence="1">
    <location>
        <begin position="198"/>
        <end position="211"/>
    </location>
</feature>
<evidence type="ECO:0000256" key="1">
    <source>
        <dbReference type="SAM" id="MobiDB-lite"/>
    </source>
</evidence>
<name>A0A3L6SDA1_PANMI</name>
<dbReference type="EMBL" id="PQIB02000005">
    <property type="protein sequence ID" value="RLN18905.1"/>
    <property type="molecule type" value="Genomic_DNA"/>
</dbReference>
<sequence>MHALWPCLHPRGVALAGPGFPSATVASFSCQRRQHKRRALERSCPVLDDDVLHLPPHELLLLLPAAEDHPRVHLQRHAGADQRGERQAVAELPVGGAEPHDLEALEHVHHPDHHAPVPHQVVVRLPVLAVPVRGLGPEEHGQRLQAPRRRRRDAQPAVQPVRHARRRGPHHQPQREPGGAHGVPRRLDCRVRVEPRGPRGRARPQVPRHRRADGEEEAPGERVQGAVQPLQRGRGDGRGLGGGGEDVHGGVRREVGGVGGVDGRGVALHVEPPVPHEVDPGAVRGQADGGGDGHPGAVADGARGGEERRRGREELDVQRPRHERRRLDLDVRGEEEREREERARGRVGEGGEHARPGHGRRVRVDAPGHPPRRRDEGARERGVQRRVPRVVGPRQRRALRRQGDALVVRLHGRRRRAPPGRRRPRSVGNDGGDGHRHEQHAARLPHCCALCRTASGAATG</sequence>